<dbReference type="PANTHER" id="PTHR31286:SF179">
    <property type="entry name" value="RNASE H TYPE-1 DOMAIN-CONTAINING PROTEIN"/>
    <property type="match status" value="1"/>
</dbReference>
<dbReference type="EMBL" id="JAGFBR010000015">
    <property type="protein sequence ID" value="KAH0454097.1"/>
    <property type="molecule type" value="Genomic_DNA"/>
</dbReference>
<keyword evidence="2" id="KW-1185">Reference proteome</keyword>
<sequence>MVVNRFKDPGFLNGVPKSCNFLDALSKASAPMSFPNLKNSPYLCLPSLWISEEEIFSLATPFEFALVEQFTTRRSPLDSIQKIFFQLKLIDGHFSVTILNPKHLLIKLVNNLDYNRVFSHLSFPNLCPYLFSPRIHHGLGSLFDRLLKIDNVTSIGSLVLVEHDITKRYPDRVWLGPKKLGYIQHIEMEAFSSLCGHYKSLVHSRVE</sequence>
<protein>
    <recommendedName>
        <fullName evidence="3">Maturase K</fullName>
    </recommendedName>
</protein>
<evidence type="ECO:0000313" key="1">
    <source>
        <dbReference type="EMBL" id="KAH0454097.1"/>
    </source>
</evidence>
<organism evidence="1 2">
    <name type="scientific">Dendrobium chrysotoxum</name>
    <name type="common">Orchid</name>
    <dbReference type="NCBI Taxonomy" id="161865"/>
    <lineage>
        <taxon>Eukaryota</taxon>
        <taxon>Viridiplantae</taxon>
        <taxon>Streptophyta</taxon>
        <taxon>Embryophyta</taxon>
        <taxon>Tracheophyta</taxon>
        <taxon>Spermatophyta</taxon>
        <taxon>Magnoliopsida</taxon>
        <taxon>Liliopsida</taxon>
        <taxon>Asparagales</taxon>
        <taxon>Orchidaceae</taxon>
        <taxon>Epidendroideae</taxon>
        <taxon>Malaxideae</taxon>
        <taxon>Dendrobiinae</taxon>
        <taxon>Dendrobium</taxon>
    </lineage>
</organism>
<dbReference type="AlphaFoldDB" id="A0AAV7GEX6"/>
<comment type="caution">
    <text evidence="1">The sequence shown here is derived from an EMBL/GenBank/DDBJ whole genome shotgun (WGS) entry which is preliminary data.</text>
</comment>
<dbReference type="InterPro" id="IPR040256">
    <property type="entry name" value="At4g02000-like"/>
</dbReference>
<dbReference type="PANTHER" id="PTHR31286">
    <property type="entry name" value="GLYCINE-RICH CELL WALL STRUCTURAL PROTEIN 1.8-LIKE"/>
    <property type="match status" value="1"/>
</dbReference>
<gene>
    <name evidence="1" type="ORF">IEQ34_016021</name>
</gene>
<reference evidence="1 2" key="1">
    <citation type="journal article" date="2021" name="Hortic Res">
        <title>Chromosome-scale assembly of the Dendrobium chrysotoxum genome enhances the understanding of orchid evolution.</title>
        <authorList>
            <person name="Zhang Y."/>
            <person name="Zhang G.Q."/>
            <person name="Zhang D."/>
            <person name="Liu X.D."/>
            <person name="Xu X.Y."/>
            <person name="Sun W.H."/>
            <person name="Yu X."/>
            <person name="Zhu X."/>
            <person name="Wang Z.W."/>
            <person name="Zhao X."/>
            <person name="Zhong W.Y."/>
            <person name="Chen H."/>
            <person name="Yin W.L."/>
            <person name="Huang T."/>
            <person name="Niu S.C."/>
            <person name="Liu Z.J."/>
        </authorList>
    </citation>
    <scope>NUCLEOTIDE SEQUENCE [LARGE SCALE GENOMIC DNA]</scope>
    <source>
        <strain evidence="1">Lindl</strain>
    </source>
</reference>
<accession>A0AAV7GEX6</accession>
<proteinExistence type="predicted"/>
<evidence type="ECO:0008006" key="3">
    <source>
        <dbReference type="Google" id="ProtNLM"/>
    </source>
</evidence>
<evidence type="ECO:0000313" key="2">
    <source>
        <dbReference type="Proteomes" id="UP000775213"/>
    </source>
</evidence>
<name>A0AAV7GEX6_DENCH</name>
<dbReference type="Proteomes" id="UP000775213">
    <property type="component" value="Unassembled WGS sequence"/>
</dbReference>